<dbReference type="Proteomes" id="UP000030759">
    <property type="component" value="Unassembled WGS sequence"/>
</dbReference>
<evidence type="ECO:0000313" key="12">
    <source>
        <dbReference type="EMBL" id="ERE80373.1"/>
    </source>
</evidence>
<keyword evidence="4 10" id="KW-0863">Zinc-finger</keyword>
<evidence type="ECO:0000256" key="10">
    <source>
        <dbReference type="PROSITE-ProRule" id="PRU00042"/>
    </source>
</evidence>
<evidence type="ECO:0000256" key="6">
    <source>
        <dbReference type="ARBA" id="ARBA00023015"/>
    </source>
</evidence>
<proteinExistence type="predicted"/>
<dbReference type="SMART" id="SM00355">
    <property type="entry name" value="ZnF_C2H2"/>
    <property type="match status" value="2"/>
</dbReference>
<dbReference type="Pfam" id="PF00096">
    <property type="entry name" value="zf-C2H2"/>
    <property type="match status" value="2"/>
</dbReference>
<dbReference type="PROSITE" id="PS00028">
    <property type="entry name" value="ZINC_FINGER_C2H2_1"/>
    <property type="match status" value="1"/>
</dbReference>
<evidence type="ECO:0000256" key="1">
    <source>
        <dbReference type="ARBA" id="ARBA00004123"/>
    </source>
</evidence>
<dbReference type="PANTHER" id="PTHR23235:SF21">
    <property type="entry name" value="KRUEPPEL-LIKE FACTOR 13"/>
    <property type="match status" value="1"/>
</dbReference>
<keyword evidence="3" id="KW-0677">Repeat</keyword>
<dbReference type="PROSITE" id="PS50157">
    <property type="entry name" value="ZINC_FINGER_C2H2_2"/>
    <property type="match status" value="2"/>
</dbReference>
<name>A0A061IBM2_CRIGR</name>
<keyword evidence="8" id="KW-0804">Transcription</keyword>
<sequence>MSSSGLRAARAGPTLSVDPPGNHLFSGLLELPCVAEPPTQRQRTVQIHCRFHHQCCISTIQMAQLYLLSLRSSSWSPERDPAQSLEQLTLQGHPNPPSWDLVADSKLRQGLKNPELAGERGTTVQQAGVLQFSHIPITGTEKGERPFACSWQECNKKFARSDELARHYRTHTGEKKFSCPICEKRFMRSDHLTKHAPDPPKVLCPFPAYRSVAILCRLAWLRAQRRSGGAGTCAAFQRWVGRWVCPESELAHDGLR</sequence>
<evidence type="ECO:0000256" key="7">
    <source>
        <dbReference type="ARBA" id="ARBA00023125"/>
    </source>
</evidence>
<dbReference type="PANTHER" id="PTHR23235">
    <property type="entry name" value="KRUEPPEL-LIKE TRANSCRIPTION FACTOR"/>
    <property type="match status" value="1"/>
</dbReference>
<dbReference type="FunFam" id="3.30.160.60:FF:000018">
    <property type="entry name" value="Krueppel-like factor 15"/>
    <property type="match status" value="1"/>
</dbReference>
<evidence type="ECO:0000256" key="9">
    <source>
        <dbReference type="ARBA" id="ARBA00023242"/>
    </source>
</evidence>
<dbReference type="GO" id="GO:0000978">
    <property type="term" value="F:RNA polymerase II cis-regulatory region sequence-specific DNA binding"/>
    <property type="evidence" value="ECO:0007669"/>
    <property type="project" value="TreeGrafter"/>
</dbReference>
<gene>
    <name evidence="12" type="ORF">H671_3g8904</name>
</gene>
<dbReference type="Gene3D" id="3.30.160.60">
    <property type="entry name" value="Classic Zinc Finger"/>
    <property type="match status" value="2"/>
</dbReference>
<keyword evidence="7" id="KW-0238">DNA-binding</keyword>
<dbReference type="InterPro" id="IPR036236">
    <property type="entry name" value="Znf_C2H2_sf"/>
</dbReference>
<protein>
    <submittedName>
        <fullName evidence="12">Zinc finger, C2H2-like containing protein</fullName>
    </submittedName>
</protein>
<keyword evidence="6" id="KW-0805">Transcription regulation</keyword>
<reference evidence="13" key="1">
    <citation type="journal article" date="2013" name="Nat. Biotechnol.">
        <title>Chinese hamster genome sequenced from sorted chromosomes.</title>
        <authorList>
            <person name="Brinkrolf K."/>
            <person name="Rupp O."/>
            <person name="Laux H."/>
            <person name="Kollin F."/>
            <person name="Ernst W."/>
            <person name="Linke B."/>
            <person name="Kofler R."/>
            <person name="Romand S."/>
            <person name="Hesse F."/>
            <person name="Budach W.E."/>
            <person name="Galosy S."/>
            <person name="Muller D."/>
            <person name="Noll T."/>
            <person name="Wienberg J."/>
            <person name="Jostock T."/>
            <person name="Leonard M."/>
            <person name="Grillari J."/>
            <person name="Tauch A."/>
            <person name="Goesmann A."/>
            <person name="Helk B."/>
            <person name="Mott J.E."/>
            <person name="Puhler A."/>
            <person name="Borth N."/>
        </authorList>
    </citation>
    <scope>NUCLEOTIDE SEQUENCE [LARGE SCALE GENOMIC DNA]</scope>
    <source>
        <strain evidence="13">17A/GY</strain>
    </source>
</reference>
<evidence type="ECO:0000313" key="13">
    <source>
        <dbReference type="Proteomes" id="UP000030759"/>
    </source>
</evidence>
<evidence type="ECO:0000256" key="5">
    <source>
        <dbReference type="ARBA" id="ARBA00022833"/>
    </source>
</evidence>
<organism evidence="12 13">
    <name type="scientific">Cricetulus griseus</name>
    <name type="common">Chinese hamster</name>
    <name type="synonym">Cricetulus barabensis griseus</name>
    <dbReference type="NCBI Taxonomy" id="10029"/>
    <lineage>
        <taxon>Eukaryota</taxon>
        <taxon>Metazoa</taxon>
        <taxon>Chordata</taxon>
        <taxon>Craniata</taxon>
        <taxon>Vertebrata</taxon>
        <taxon>Euteleostomi</taxon>
        <taxon>Mammalia</taxon>
        <taxon>Eutheria</taxon>
        <taxon>Euarchontoglires</taxon>
        <taxon>Glires</taxon>
        <taxon>Rodentia</taxon>
        <taxon>Myomorpha</taxon>
        <taxon>Muroidea</taxon>
        <taxon>Cricetidae</taxon>
        <taxon>Cricetinae</taxon>
        <taxon>Cricetulus</taxon>
    </lineage>
</organism>
<feature type="domain" description="C2H2-type" evidence="11">
    <location>
        <begin position="147"/>
        <end position="176"/>
    </location>
</feature>
<evidence type="ECO:0000256" key="4">
    <source>
        <dbReference type="ARBA" id="ARBA00022771"/>
    </source>
</evidence>
<keyword evidence="2" id="KW-0479">Metal-binding</keyword>
<comment type="subcellular location">
    <subcellularLocation>
        <location evidence="1">Nucleus</location>
    </subcellularLocation>
</comment>
<keyword evidence="9" id="KW-0539">Nucleus</keyword>
<dbReference type="AlphaFoldDB" id="A0A061IBM2"/>
<evidence type="ECO:0000256" key="3">
    <source>
        <dbReference type="ARBA" id="ARBA00022737"/>
    </source>
</evidence>
<dbReference type="EMBL" id="KE671283">
    <property type="protein sequence ID" value="ERE80373.1"/>
    <property type="molecule type" value="Genomic_DNA"/>
</dbReference>
<dbReference type="GO" id="GO:0005634">
    <property type="term" value="C:nucleus"/>
    <property type="evidence" value="ECO:0007669"/>
    <property type="project" value="UniProtKB-SubCell"/>
</dbReference>
<dbReference type="SUPFAM" id="SSF57667">
    <property type="entry name" value="beta-beta-alpha zinc fingers"/>
    <property type="match status" value="1"/>
</dbReference>
<dbReference type="GO" id="GO:0000981">
    <property type="term" value="F:DNA-binding transcription factor activity, RNA polymerase II-specific"/>
    <property type="evidence" value="ECO:0007669"/>
    <property type="project" value="TreeGrafter"/>
</dbReference>
<evidence type="ECO:0000259" key="11">
    <source>
        <dbReference type="PROSITE" id="PS50157"/>
    </source>
</evidence>
<evidence type="ECO:0000256" key="8">
    <source>
        <dbReference type="ARBA" id="ARBA00023163"/>
    </source>
</evidence>
<evidence type="ECO:0000256" key="2">
    <source>
        <dbReference type="ARBA" id="ARBA00022723"/>
    </source>
</evidence>
<keyword evidence="5" id="KW-0862">Zinc</keyword>
<dbReference type="FunFam" id="3.30.160.60:FF:000926">
    <property type="entry name" value="Kruppel like factor 13"/>
    <property type="match status" value="1"/>
</dbReference>
<dbReference type="GO" id="GO:0008270">
    <property type="term" value="F:zinc ion binding"/>
    <property type="evidence" value="ECO:0007669"/>
    <property type="project" value="UniProtKB-KW"/>
</dbReference>
<dbReference type="InterPro" id="IPR013087">
    <property type="entry name" value="Znf_C2H2_type"/>
</dbReference>
<accession>A0A061IBM2</accession>
<feature type="domain" description="C2H2-type" evidence="11">
    <location>
        <begin position="177"/>
        <end position="195"/>
    </location>
</feature>